<keyword evidence="1" id="KW-0812">Transmembrane</keyword>
<keyword evidence="1" id="KW-1133">Transmembrane helix</keyword>
<accession>A0A327NCT5</accession>
<sequence length="208" mass="23985">MVTETNKLGVAVNFSKAFTALKWITIVTVLLLFISNAFWGWTYSTSLKEARQTVYVVSDKGTTAAVESPTATPSVYEARNHIKNFMRLMFSHDAETFKDRIDLAFKLINRQDGLAIYQTFREGKVLENYNRYSIRTELQIDSVTVNVSSQPYTGIVYTQQKVLYPDEVQYVPIAAKFNLIQTYRSEDNPFGLQIKEFNFIEYTPKREP</sequence>
<evidence type="ECO:0000313" key="4">
    <source>
        <dbReference type="Proteomes" id="UP000249016"/>
    </source>
</evidence>
<feature type="transmembrane region" description="Helical" evidence="1">
    <location>
        <begin position="20"/>
        <end position="41"/>
    </location>
</feature>
<dbReference type="EMBL" id="QLII01000002">
    <property type="protein sequence ID" value="RAI73192.1"/>
    <property type="molecule type" value="Genomic_DNA"/>
</dbReference>
<keyword evidence="4" id="KW-1185">Reference proteome</keyword>
<dbReference type="Proteomes" id="UP000249016">
    <property type="component" value="Unassembled WGS sequence"/>
</dbReference>
<keyword evidence="1" id="KW-0472">Membrane</keyword>
<evidence type="ECO:0000256" key="1">
    <source>
        <dbReference type="SAM" id="Phobius"/>
    </source>
</evidence>
<dbReference type="RefSeq" id="WP_111350808.1">
    <property type="nucleotide sequence ID" value="NZ_QLII01000002.1"/>
</dbReference>
<gene>
    <name evidence="2" type="ORF">HMF3257_37285</name>
    <name evidence="3" type="ORF">HMF3257_38060</name>
</gene>
<organism evidence="2 4">
    <name type="scientific">Spirosoma telluris</name>
    <dbReference type="NCBI Taxonomy" id="2183553"/>
    <lineage>
        <taxon>Bacteria</taxon>
        <taxon>Pseudomonadati</taxon>
        <taxon>Bacteroidota</taxon>
        <taxon>Cytophagia</taxon>
        <taxon>Cytophagales</taxon>
        <taxon>Cytophagaceae</taxon>
        <taxon>Spirosoma</taxon>
    </lineage>
</organism>
<dbReference type="EMBL" id="QLII01000002">
    <property type="protein sequence ID" value="RAI73060.1"/>
    <property type="molecule type" value="Genomic_DNA"/>
</dbReference>
<protein>
    <submittedName>
        <fullName evidence="2">Uncharacterized protein</fullName>
    </submittedName>
</protein>
<reference evidence="2 4" key="1">
    <citation type="submission" date="2018-06" db="EMBL/GenBank/DDBJ databases">
        <title>Spirosoma sp. HMF3257 Genome sequencing and assembly.</title>
        <authorList>
            <person name="Kang H."/>
            <person name="Cha I."/>
            <person name="Kim H."/>
            <person name="Kang J."/>
            <person name="Joh K."/>
        </authorList>
    </citation>
    <scope>NUCLEOTIDE SEQUENCE [LARGE SCALE GENOMIC DNA]</scope>
    <source>
        <strain evidence="2 4">HMF3257</strain>
    </source>
</reference>
<dbReference type="OrthoDB" id="892899at2"/>
<name>A0A327NCT5_9BACT</name>
<evidence type="ECO:0000313" key="2">
    <source>
        <dbReference type="EMBL" id="RAI73060.1"/>
    </source>
</evidence>
<dbReference type="AlphaFoldDB" id="A0A327NCT5"/>
<comment type="caution">
    <text evidence="2">The sequence shown here is derived from an EMBL/GenBank/DDBJ whole genome shotgun (WGS) entry which is preliminary data.</text>
</comment>
<evidence type="ECO:0000313" key="3">
    <source>
        <dbReference type="EMBL" id="RAI73192.1"/>
    </source>
</evidence>
<proteinExistence type="predicted"/>